<dbReference type="RefSeq" id="WP_186639955.1">
    <property type="nucleotide sequence ID" value="NZ_JABWQX020000001.1"/>
</dbReference>
<dbReference type="EMBL" id="JABWQX010000001">
    <property type="protein sequence ID" value="MBC3393609.1"/>
    <property type="molecule type" value="Genomic_DNA"/>
</dbReference>
<gene>
    <name evidence="2" type="ORF">HU742_00180</name>
    <name evidence="3" type="ORF">HU742_007925</name>
</gene>
<sequence>MPNKALRIMIADPLHFHRMQLERLFNHLGYFRIAPVSDVHEFLTLVDYGCEPFDLVVVNAILAEGALDLPGFCLDNPQVRHGLIYNTQEAALGTLPASGRASLQMTTAQLPDAVSLRRLMKGVDPEASESAQPWGGTVRQGHGG</sequence>
<evidence type="ECO:0000256" key="1">
    <source>
        <dbReference type="SAM" id="MobiDB-lite"/>
    </source>
</evidence>
<protein>
    <submittedName>
        <fullName evidence="2">Response regulator</fullName>
    </submittedName>
</protein>
<dbReference type="EMBL" id="JABWQX020000001">
    <property type="protein sequence ID" value="MBV4551062.1"/>
    <property type="molecule type" value="Genomic_DNA"/>
</dbReference>
<evidence type="ECO:0000313" key="2">
    <source>
        <dbReference type="EMBL" id="MBC3393609.1"/>
    </source>
</evidence>
<dbReference type="Proteomes" id="UP000659438">
    <property type="component" value="Unassembled WGS sequence"/>
</dbReference>
<reference evidence="3" key="3">
    <citation type="submission" date="2021-06" db="EMBL/GenBank/DDBJ databases">
        <title>Updating the genus Pseudomonas: Description of 43 new species and partition of the Pseudomonas putida group.</title>
        <authorList>
            <person name="Girard L."/>
            <person name="Lood C."/>
            <person name="Vandamme P."/>
            <person name="Rokni-Zadeh H."/>
            <person name="Van Noort V."/>
            <person name="Hofte M."/>
            <person name="Lavigne R."/>
            <person name="De Mot R."/>
        </authorList>
    </citation>
    <scope>NUCLEOTIDE SEQUENCE</scope>
    <source>
        <strain evidence="3">SWRI102</strain>
    </source>
</reference>
<dbReference type="AlphaFoldDB" id="A0A923FKF5"/>
<evidence type="ECO:0000313" key="4">
    <source>
        <dbReference type="Proteomes" id="UP000659438"/>
    </source>
</evidence>
<feature type="region of interest" description="Disordered" evidence="1">
    <location>
        <begin position="124"/>
        <end position="144"/>
    </location>
</feature>
<reference evidence="2" key="2">
    <citation type="submission" date="2020-07" db="EMBL/GenBank/DDBJ databases">
        <authorList>
            <person name="Lood C."/>
            <person name="Girard L."/>
        </authorList>
    </citation>
    <scope>NUCLEOTIDE SEQUENCE</scope>
    <source>
        <strain evidence="2">SWRI102</strain>
    </source>
</reference>
<proteinExistence type="predicted"/>
<keyword evidence="4" id="KW-1185">Reference proteome</keyword>
<evidence type="ECO:0000313" key="3">
    <source>
        <dbReference type="EMBL" id="MBV4551062.1"/>
    </source>
</evidence>
<comment type="caution">
    <text evidence="2">The sequence shown here is derived from an EMBL/GenBank/DDBJ whole genome shotgun (WGS) entry which is preliminary data.</text>
</comment>
<accession>A0A923FKF5</accession>
<organism evidence="2">
    <name type="scientific">Pseudomonas marvdashtae</name>
    <dbReference type="NCBI Taxonomy" id="2745500"/>
    <lineage>
        <taxon>Bacteria</taxon>
        <taxon>Pseudomonadati</taxon>
        <taxon>Pseudomonadota</taxon>
        <taxon>Gammaproteobacteria</taxon>
        <taxon>Pseudomonadales</taxon>
        <taxon>Pseudomonadaceae</taxon>
        <taxon>Pseudomonas</taxon>
    </lineage>
</organism>
<name>A0A923FKF5_9PSED</name>
<reference evidence="2 4" key="1">
    <citation type="journal article" date="2020" name="Microorganisms">
        <title>Reliable Identification of Environmental Pseudomonas Isolates Using the rpoD Gene.</title>
        <authorList>
            <consortium name="The Broad Institute Genome Sequencing Platform"/>
            <person name="Girard L."/>
            <person name="Lood C."/>
            <person name="Rokni-Zadeh H."/>
            <person name="van Noort V."/>
            <person name="Lavigne R."/>
            <person name="De Mot R."/>
        </authorList>
    </citation>
    <scope>NUCLEOTIDE SEQUENCE</scope>
    <source>
        <strain evidence="2 4">SWRI102</strain>
    </source>
</reference>